<keyword evidence="2" id="KW-1185">Reference proteome</keyword>
<dbReference type="Proteomes" id="UP000000343">
    <property type="component" value="Chromosome"/>
</dbReference>
<dbReference type="RefSeq" id="WP_013579649.1">
    <property type="nucleotide sequence ID" value="NC_015064.1"/>
</dbReference>
<dbReference type="STRING" id="1198114.AciX9_1264"/>
<reference evidence="2" key="1">
    <citation type="submission" date="2011-01" db="EMBL/GenBank/DDBJ databases">
        <title>Complete sequence of chromosome of Acidobacterium sp. MP5ACTX9.</title>
        <authorList>
            <consortium name="US DOE Joint Genome Institute"/>
            <person name="Lucas S."/>
            <person name="Copeland A."/>
            <person name="Lapidus A."/>
            <person name="Cheng J.-F."/>
            <person name="Goodwin L."/>
            <person name="Pitluck S."/>
            <person name="Teshima H."/>
            <person name="Detter J.C."/>
            <person name="Han C."/>
            <person name="Tapia R."/>
            <person name="Land M."/>
            <person name="Hauser L."/>
            <person name="Kyrpides N."/>
            <person name="Ivanova N."/>
            <person name="Ovchinnikova G."/>
            <person name="Pagani I."/>
            <person name="Rawat S.R."/>
            <person name="Mannisto M."/>
            <person name="Haggblom M.M."/>
            <person name="Woyke T."/>
        </authorList>
    </citation>
    <scope>NUCLEOTIDE SEQUENCE [LARGE SCALE GENOMIC DNA]</scope>
    <source>
        <strain evidence="2">MP5ACTX9</strain>
    </source>
</reference>
<dbReference type="HOGENOM" id="CLU_2879570_0_0_0"/>
<dbReference type="AlphaFoldDB" id="E8X562"/>
<dbReference type="PaxDb" id="1198114-AciX9_1264"/>
<name>E8X562_GRATM</name>
<dbReference type="OrthoDB" id="9182468at2"/>
<evidence type="ECO:0000313" key="1">
    <source>
        <dbReference type="EMBL" id="ADW68326.1"/>
    </source>
</evidence>
<dbReference type="EMBL" id="CP002480">
    <property type="protein sequence ID" value="ADW68326.1"/>
    <property type="molecule type" value="Genomic_DNA"/>
</dbReference>
<evidence type="ECO:0000313" key="2">
    <source>
        <dbReference type="Proteomes" id="UP000000343"/>
    </source>
</evidence>
<accession>E8X562</accession>
<organism evidence="2">
    <name type="scientific">Granulicella tundricola (strain ATCC BAA-1859 / DSM 23138 / MP5ACTX9)</name>
    <dbReference type="NCBI Taxonomy" id="1198114"/>
    <lineage>
        <taxon>Bacteria</taxon>
        <taxon>Pseudomonadati</taxon>
        <taxon>Acidobacteriota</taxon>
        <taxon>Terriglobia</taxon>
        <taxon>Terriglobales</taxon>
        <taxon>Acidobacteriaceae</taxon>
        <taxon>Granulicella</taxon>
    </lineage>
</organism>
<gene>
    <name evidence="1" type="ordered locus">AciX9_1264</name>
</gene>
<sequence length="63" mass="7103">MTLGSDVYEIIRKIFLVSDELKRLSSEMKDLTSNVKDHDIRLAVIETTLSIAQRSSKLILPGN</sequence>
<proteinExistence type="predicted"/>
<dbReference type="KEGG" id="acm:AciX9_1264"/>
<protein>
    <submittedName>
        <fullName evidence="1">Uncharacterized protein</fullName>
    </submittedName>
</protein>